<dbReference type="InterPro" id="IPR001762">
    <property type="entry name" value="Disintegrin_dom"/>
</dbReference>
<dbReference type="GO" id="GO:0007219">
    <property type="term" value="P:Notch signaling pathway"/>
    <property type="evidence" value="ECO:0007669"/>
    <property type="project" value="TreeGrafter"/>
</dbReference>
<feature type="binding site" evidence="1">
    <location>
        <position position="361"/>
    </location>
    <ligand>
        <name>Zn(2+)</name>
        <dbReference type="ChEBI" id="CHEBI:29105"/>
        <note>catalytic</note>
    </ligand>
</feature>
<dbReference type="InterPro" id="IPR036436">
    <property type="entry name" value="Disintegrin_dom_sf"/>
</dbReference>
<keyword evidence="1" id="KW-0862">Zinc</keyword>
<sequence>MTGLRRVKRSIYTTRNPIPISIRLSNFSLLLRPAFNRRFKDVALEIDGKKVTDEFDPYNYMEGKVQFVTDSNVVGYFNRNIFVGHFRIGNDHFEVELAKQYRWEDNETNFHSILYNHKDLKPLNIYKNTRNQIRLKRAAFPKRKSVYYATRTDNEGAERRRTNKSEPKVCYMRLISDPTAHDYYMKQNAMSFSEATQEVYFHMLSSIKSANDWYRKETFATRGFSTTNIQIKPRLLSMNTSRICQKSPKLLYCRKNLAIQPILREISLANNEEFCLVHLFTMRQFEDSTMGLAFTARNEDDSQAGICGKYKECYNDYIGLIGKATMNTGVSTRVLYGKLQAPLFSRITFTHELGHNFGANHDEKYSTCSGNEDGRYIMWQLSLHGNQPNNVKFSSCSKELIAKILRRVLLTSLTAEGISRSNCLKGLDEKTCGNGIIEGDEECDCGYETDCIVDSKCCNPRLSIRSQHQDNKNSCKLRPYSNCSVSQGKCCDPGTCQFKAIGSLCKEETECLYRADCSGSNAICPHQIRKPNIETTCNGNRATCKDGNCTGSLCLLAESQPCTMSLTDRNSHKVLCQISCLNKKGDCVVLTHEVLANFQEFKQIRKVVGNVAVLYKPIGFSCNKSNGVCDMLSYCRDPTPDGPLIILANLLLGTGPTSLNDFMKKYWFTSVIIMLLPLLFFLSLLQFCDVQIGYIDKAVDKLSGASESFSQLSLNKIGRRVVSKLSLGKYETKSRLKLNRIPSVAKSAVSKLSKSKSSLVLDRIRILLDKEVLWSKAEEDIYKLSVRVRQKLYTSIPKQNSSMNDFNDLKDADKEYLYYVTKMGEDPLYILKNPFKYLWLSQQFRKRSNFKNAEQEFKMKRIEELSKKHFKCERNRQEPPLNYYKDKYDKFDILSFI</sequence>
<evidence type="ECO:0000259" key="3">
    <source>
        <dbReference type="PROSITE" id="PS50214"/>
    </source>
</evidence>
<dbReference type="AlphaFoldDB" id="A0A7I8VU35"/>
<feature type="domain" description="Disintegrin" evidence="3">
    <location>
        <begin position="429"/>
        <end position="532"/>
    </location>
</feature>
<dbReference type="Proteomes" id="UP000549394">
    <property type="component" value="Unassembled WGS sequence"/>
</dbReference>
<dbReference type="Gene3D" id="3.40.390.10">
    <property type="entry name" value="Collagenase (Catalytic Domain)"/>
    <property type="match status" value="1"/>
</dbReference>
<evidence type="ECO:0000259" key="4">
    <source>
        <dbReference type="PROSITE" id="PS50215"/>
    </source>
</evidence>
<dbReference type="SUPFAM" id="SSF57552">
    <property type="entry name" value="Blood coagulation inhibitor (disintegrin)"/>
    <property type="match status" value="1"/>
</dbReference>
<dbReference type="SUPFAM" id="SSF55486">
    <property type="entry name" value="Metalloproteases ('zincins'), catalytic domain"/>
    <property type="match status" value="1"/>
</dbReference>
<organism evidence="5 6">
    <name type="scientific">Dimorphilus gyrociliatus</name>
    <dbReference type="NCBI Taxonomy" id="2664684"/>
    <lineage>
        <taxon>Eukaryota</taxon>
        <taxon>Metazoa</taxon>
        <taxon>Spiralia</taxon>
        <taxon>Lophotrochozoa</taxon>
        <taxon>Annelida</taxon>
        <taxon>Polychaeta</taxon>
        <taxon>Polychaeta incertae sedis</taxon>
        <taxon>Dinophilidae</taxon>
        <taxon>Dimorphilus</taxon>
    </lineage>
</organism>
<gene>
    <name evidence="5" type="ORF">DGYR_LOCUS7234</name>
</gene>
<dbReference type="Pfam" id="PF13574">
    <property type="entry name" value="Reprolysin_2"/>
    <property type="match status" value="1"/>
</dbReference>
<name>A0A7I8VU35_9ANNE</name>
<dbReference type="OrthoDB" id="2149267at2759"/>
<evidence type="ECO:0000256" key="1">
    <source>
        <dbReference type="PROSITE-ProRule" id="PRU00276"/>
    </source>
</evidence>
<reference evidence="5 6" key="1">
    <citation type="submission" date="2020-08" db="EMBL/GenBank/DDBJ databases">
        <authorList>
            <person name="Hejnol A."/>
        </authorList>
    </citation>
    <scope>NUCLEOTIDE SEQUENCE [LARGE SCALE GENOMIC DNA]</scope>
</reference>
<accession>A0A7I8VU35</accession>
<dbReference type="InterPro" id="IPR024079">
    <property type="entry name" value="MetalloPept_cat_dom_sf"/>
</dbReference>
<dbReference type="GO" id="GO:0046872">
    <property type="term" value="F:metal ion binding"/>
    <property type="evidence" value="ECO:0007669"/>
    <property type="project" value="UniProtKB-KW"/>
</dbReference>
<feature type="active site" evidence="1">
    <location>
        <position position="352"/>
    </location>
</feature>
<evidence type="ECO:0000313" key="5">
    <source>
        <dbReference type="EMBL" id="CAD5118932.1"/>
    </source>
</evidence>
<dbReference type="Pfam" id="PF00200">
    <property type="entry name" value="Disintegrin"/>
    <property type="match status" value="1"/>
</dbReference>
<dbReference type="EMBL" id="CAJFCJ010000009">
    <property type="protein sequence ID" value="CAD5118932.1"/>
    <property type="molecule type" value="Genomic_DNA"/>
</dbReference>
<protein>
    <submittedName>
        <fullName evidence="5">DgyrCDS7607</fullName>
    </submittedName>
</protein>
<comment type="caution">
    <text evidence="1">Lacks conserved residue(s) required for the propagation of feature annotation.</text>
</comment>
<dbReference type="GO" id="GO:0005886">
    <property type="term" value="C:plasma membrane"/>
    <property type="evidence" value="ECO:0007669"/>
    <property type="project" value="TreeGrafter"/>
</dbReference>
<dbReference type="GO" id="GO:0006509">
    <property type="term" value="P:membrane protein ectodomain proteolysis"/>
    <property type="evidence" value="ECO:0007669"/>
    <property type="project" value="TreeGrafter"/>
</dbReference>
<keyword evidence="2" id="KW-1133">Transmembrane helix</keyword>
<dbReference type="Gene3D" id="4.10.70.10">
    <property type="entry name" value="Disintegrin domain"/>
    <property type="match status" value="1"/>
</dbReference>
<dbReference type="PROSITE" id="PS50214">
    <property type="entry name" value="DISINTEGRIN_2"/>
    <property type="match status" value="1"/>
</dbReference>
<dbReference type="PANTHER" id="PTHR45702:SF2">
    <property type="entry name" value="KUZBANIAN, ISOFORM A"/>
    <property type="match status" value="1"/>
</dbReference>
<dbReference type="InterPro" id="IPR051489">
    <property type="entry name" value="ADAM_Metalloproteinase"/>
</dbReference>
<feature type="binding site" evidence="1">
    <location>
        <position position="355"/>
    </location>
    <ligand>
        <name>Zn(2+)</name>
        <dbReference type="ChEBI" id="CHEBI:29105"/>
        <note>catalytic</note>
    </ligand>
</feature>
<comment type="caution">
    <text evidence="5">The sequence shown here is derived from an EMBL/GenBank/DDBJ whole genome shotgun (WGS) entry which is preliminary data.</text>
</comment>
<feature type="transmembrane region" description="Helical" evidence="2">
    <location>
        <begin position="666"/>
        <end position="687"/>
    </location>
</feature>
<keyword evidence="1" id="KW-0479">Metal-binding</keyword>
<dbReference type="PANTHER" id="PTHR45702">
    <property type="entry name" value="ADAM10/ADAM17 METALLOPEPTIDASE FAMILY MEMBER"/>
    <property type="match status" value="1"/>
</dbReference>
<evidence type="ECO:0000313" key="6">
    <source>
        <dbReference type="Proteomes" id="UP000549394"/>
    </source>
</evidence>
<keyword evidence="2" id="KW-0812">Transmembrane</keyword>
<feature type="binding site" evidence="1">
    <location>
        <position position="351"/>
    </location>
    <ligand>
        <name>Zn(2+)</name>
        <dbReference type="ChEBI" id="CHEBI:29105"/>
        <note>catalytic</note>
    </ligand>
</feature>
<evidence type="ECO:0000256" key="2">
    <source>
        <dbReference type="SAM" id="Phobius"/>
    </source>
</evidence>
<keyword evidence="6" id="KW-1185">Reference proteome</keyword>
<keyword evidence="2" id="KW-0472">Membrane</keyword>
<dbReference type="InterPro" id="IPR001590">
    <property type="entry name" value="Peptidase_M12B"/>
</dbReference>
<feature type="domain" description="Peptidase M12B" evidence="4">
    <location>
        <begin position="264"/>
        <end position="417"/>
    </location>
</feature>
<proteinExistence type="predicted"/>
<dbReference type="GO" id="GO:0004222">
    <property type="term" value="F:metalloendopeptidase activity"/>
    <property type="evidence" value="ECO:0007669"/>
    <property type="project" value="InterPro"/>
</dbReference>
<dbReference type="SMART" id="SM00050">
    <property type="entry name" value="DISIN"/>
    <property type="match status" value="1"/>
</dbReference>
<dbReference type="PROSITE" id="PS50215">
    <property type="entry name" value="ADAM_MEPRO"/>
    <property type="match status" value="1"/>
</dbReference>